<dbReference type="AlphaFoldDB" id="A0AA46SW05"/>
<organism evidence="1 2">
    <name type="scientific">Xanthomonas sacchari</name>
    <dbReference type="NCBI Taxonomy" id="56458"/>
    <lineage>
        <taxon>Bacteria</taxon>
        <taxon>Pseudomonadati</taxon>
        <taxon>Pseudomonadota</taxon>
        <taxon>Gammaproteobacteria</taxon>
        <taxon>Lysobacterales</taxon>
        <taxon>Lysobacteraceae</taxon>
        <taxon>Xanthomonas</taxon>
    </lineage>
</organism>
<evidence type="ECO:0000313" key="2">
    <source>
        <dbReference type="Proteomes" id="UP001164392"/>
    </source>
</evidence>
<reference evidence="1" key="1">
    <citation type="submission" date="2022-06" db="EMBL/GenBank/DDBJ databases">
        <title>Dynamics of rice microbiomes reveals core vertical transmitted seed endophytes.</title>
        <authorList>
            <person name="Liao K."/>
            <person name="Zhang X."/>
        </authorList>
    </citation>
    <scope>NUCLEOTIDE SEQUENCE</scope>
    <source>
        <strain evidence="1">JR3-14</strain>
    </source>
</reference>
<sequence length="152" mass="16745">MSAHALQTHYRTHACSRQWRGFLRALAEEFAAELGAEDLALLMARIGRRFAAEHPVGACTTLQELEDAVNRVWDRLEWGYARFEEHADRVDLLHAGSPLHIGLAGQAGGADGFLEGVYQSWFMQVGMSAGLGVRALSSGHEDLRRFVLARAG</sequence>
<dbReference type="InterPro" id="IPR022798">
    <property type="entry name" value="BcsD_bac"/>
</dbReference>
<dbReference type="RefSeq" id="WP_267093477.1">
    <property type="nucleotide sequence ID" value="NZ_CP099534.1"/>
</dbReference>
<name>A0AA46SW05_9XANT</name>
<dbReference type="EMBL" id="CP099534">
    <property type="protein sequence ID" value="UYK89513.1"/>
    <property type="molecule type" value="Genomic_DNA"/>
</dbReference>
<proteinExistence type="predicted"/>
<dbReference type="Gene3D" id="3.30.70.2590">
    <property type="match status" value="1"/>
</dbReference>
<gene>
    <name evidence="1" type="ORF">NG824_03435</name>
</gene>
<accession>A0AA46SW05</accession>
<evidence type="ECO:0008006" key="3">
    <source>
        <dbReference type="Google" id="ProtNLM"/>
    </source>
</evidence>
<protein>
    <recommendedName>
        <fullName evidence="3">Cellulose synthase</fullName>
    </recommendedName>
</protein>
<dbReference type="Pfam" id="PF03500">
    <property type="entry name" value="Cellsynth_D"/>
    <property type="match status" value="1"/>
</dbReference>
<dbReference type="GO" id="GO:0030244">
    <property type="term" value="P:cellulose biosynthetic process"/>
    <property type="evidence" value="ECO:0007669"/>
    <property type="project" value="InterPro"/>
</dbReference>
<dbReference type="InterPro" id="IPR038470">
    <property type="entry name" value="Cellsynth_D_sf"/>
</dbReference>
<dbReference type="Proteomes" id="UP001164392">
    <property type="component" value="Chromosome"/>
</dbReference>
<evidence type="ECO:0000313" key="1">
    <source>
        <dbReference type="EMBL" id="UYK89513.1"/>
    </source>
</evidence>